<dbReference type="PANTHER" id="PTHR43837:SF1">
    <property type="entry name" value="RIBOSOMAL PROTEIN US12 METHYLTHIOTRANSFERASE RIMO"/>
    <property type="match status" value="1"/>
</dbReference>
<dbReference type="InterPro" id="IPR005840">
    <property type="entry name" value="Ribosomal_uS12_MeSTrfase_RimO"/>
</dbReference>
<comment type="caution">
    <text evidence="2">The sequence shown here is derived from an EMBL/GenBank/DDBJ whole genome shotgun (WGS) entry which is preliminary data.</text>
</comment>
<organism evidence="2">
    <name type="scientific">marine sediment metagenome</name>
    <dbReference type="NCBI Taxonomy" id="412755"/>
    <lineage>
        <taxon>unclassified sequences</taxon>
        <taxon>metagenomes</taxon>
        <taxon>ecological metagenomes</taxon>
    </lineage>
</organism>
<feature type="domain" description="MTTase N-terminal" evidence="1">
    <location>
        <begin position="25"/>
        <end position="104"/>
    </location>
</feature>
<dbReference type="PROSITE" id="PS51449">
    <property type="entry name" value="MTTASE_N"/>
    <property type="match status" value="1"/>
</dbReference>
<name>X1H4M3_9ZZZZ</name>
<dbReference type="InterPro" id="IPR038135">
    <property type="entry name" value="Methylthiotransferase_N_sf"/>
</dbReference>
<dbReference type="Pfam" id="PF00919">
    <property type="entry name" value="UPF0004"/>
    <property type="match status" value="1"/>
</dbReference>
<dbReference type="AlphaFoldDB" id="X1H4M3"/>
<evidence type="ECO:0000259" key="1">
    <source>
        <dbReference type="PROSITE" id="PS51449"/>
    </source>
</evidence>
<dbReference type="InterPro" id="IPR013848">
    <property type="entry name" value="Methylthiotransferase_N"/>
</dbReference>
<feature type="non-terminal residue" evidence="2">
    <location>
        <position position="104"/>
    </location>
</feature>
<dbReference type="GO" id="GO:0051539">
    <property type="term" value="F:4 iron, 4 sulfur cluster binding"/>
    <property type="evidence" value="ECO:0007669"/>
    <property type="project" value="UniProtKB-KW"/>
</dbReference>
<accession>X1H4M3</accession>
<dbReference type="PANTHER" id="PTHR43837">
    <property type="entry name" value="RIBOSOMAL PROTEIN S12 METHYLTHIOTRANSFERASE RIMO"/>
    <property type="match status" value="1"/>
</dbReference>
<gene>
    <name evidence="2" type="ORF">S03H2_13851</name>
</gene>
<reference evidence="2" key="1">
    <citation type="journal article" date="2014" name="Front. Microbiol.">
        <title>High frequency of phylogenetically diverse reductive dehalogenase-homologous genes in deep subseafloor sedimentary metagenomes.</title>
        <authorList>
            <person name="Kawai M."/>
            <person name="Futagami T."/>
            <person name="Toyoda A."/>
            <person name="Takaki Y."/>
            <person name="Nishi S."/>
            <person name="Hori S."/>
            <person name="Arai W."/>
            <person name="Tsubouchi T."/>
            <person name="Morono Y."/>
            <person name="Uchiyama I."/>
            <person name="Ito T."/>
            <person name="Fujiyama A."/>
            <person name="Inagaki F."/>
            <person name="Takami H."/>
        </authorList>
    </citation>
    <scope>NUCLEOTIDE SEQUENCE</scope>
    <source>
        <strain evidence="2">Expedition CK06-06</strain>
    </source>
</reference>
<dbReference type="Gene3D" id="3.40.50.12160">
    <property type="entry name" value="Methylthiotransferase, N-terminal domain"/>
    <property type="match status" value="1"/>
</dbReference>
<protein>
    <recommendedName>
        <fullName evidence="1">MTTase N-terminal domain-containing protein</fullName>
    </recommendedName>
</protein>
<dbReference type="GO" id="GO:0046872">
    <property type="term" value="F:metal ion binding"/>
    <property type="evidence" value="ECO:0007669"/>
    <property type="project" value="UniProtKB-KW"/>
</dbReference>
<proteinExistence type="predicted"/>
<dbReference type="GO" id="GO:0035599">
    <property type="term" value="F:aspartic acid methylthiotransferase activity"/>
    <property type="evidence" value="ECO:0007669"/>
    <property type="project" value="TreeGrafter"/>
</dbReference>
<sequence>MILNFRVYNNYAILYFSMKIQTKPHKVNIITLGCAKNLVDSEVLMKQLESNQIEIVQDSDKTDAKTVIINTCGFIEDAKEESIETILQFVRAKEGNEIERLFVI</sequence>
<dbReference type="GO" id="GO:0005829">
    <property type="term" value="C:cytosol"/>
    <property type="evidence" value="ECO:0007669"/>
    <property type="project" value="TreeGrafter"/>
</dbReference>
<dbReference type="EMBL" id="BARU01007025">
    <property type="protein sequence ID" value="GAH40243.1"/>
    <property type="molecule type" value="Genomic_DNA"/>
</dbReference>
<evidence type="ECO:0000313" key="2">
    <source>
        <dbReference type="EMBL" id="GAH40243.1"/>
    </source>
</evidence>